<evidence type="ECO:0000259" key="7">
    <source>
        <dbReference type="Pfam" id="PF00155"/>
    </source>
</evidence>
<dbReference type="CDD" id="cd00609">
    <property type="entry name" value="AAT_like"/>
    <property type="match status" value="1"/>
</dbReference>
<dbReference type="InterPro" id="IPR050859">
    <property type="entry name" value="Class-I_PLP-dep_aminotransf"/>
</dbReference>
<evidence type="ECO:0000313" key="9">
    <source>
        <dbReference type="Proteomes" id="UP000639396"/>
    </source>
</evidence>
<dbReference type="RefSeq" id="WP_190932390.1">
    <property type="nucleotide sequence ID" value="NZ_JACXJA010000069.1"/>
</dbReference>
<dbReference type="GO" id="GO:0030170">
    <property type="term" value="F:pyridoxal phosphate binding"/>
    <property type="evidence" value="ECO:0007669"/>
    <property type="project" value="InterPro"/>
</dbReference>
<dbReference type="InterPro" id="IPR015424">
    <property type="entry name" value="PyrdxlP-dep_Trfase"/>
</dbReference>
<evidence type="ECO:0000256" key="2">
    <source>
        <dbReference type="ARBA" id="ARBA00007441"/>
    </source>
</evidence>
<evidence type="ECO:0000256" key="6">
    <source>
        <dbReference type="ARBA" id="ARBA00022898"/>
    </source>
</evidence>
<comment type="cofactor">
    <cofactor evidence="1">
        <name>pyridoxal 5'-phosphate</name>
        <dbReference type="ChEBI" id="CHEBI:597326"/>
    </cofactor>
</comment>
<protein>
    <submittedName>
        <fullName evidence="8">PLP-dependent aminotransferase family protein</fullName>
    </submittedName>
</protein>
<dbReference type="InterPro" id="IPR015422">
    <property type="entry name" value="PyrdxlP-dep_Trfase_small"/>
</dbReference>
<dbReference type="FunFam" id="3.40.640.10:FF:000053">
    <property type="entry name" value="Aminotransferase, class I"/>
    <property type="match status" value="1"/>
</dbReference>
<gene>
    <name evidence="8" type="ORF">IDH45_32895</name>
</gene>
<evidence type="ECO:0000256" key="5">
    <source>
        <dbReference type="ARBA" id="ARBA00022679"/>
    </source>
</evidence>
<dbReference type="Pfam" id="PF00155">
    <property type="entry name" value="Aminotran_1_2"/>
    <property type="match status" value="1"/>
</dbReference>
<sequence length="403" mass="45535">MTTSLRYATRMASIKASDIRELLKVTEQPEMISFAGGLPAPELFPLQRIEKIAARVIREQGMQALQYSTTEGYTPLREKIARRMNGKFGVSMTAANILITGGSQQGLDLTGKLFLDEGDVVLCESPTYLGAIQAFTTYRPKFVEVQTDEFGMDPDHLRKLLQTVPKIKLIYVVPDFQNPTGRCWSLERREQLVRLADEFGVAVVEDHPYGDLRFESDPVPTVLSLDREGRVIHLGTFSKTFCPGYRIGWVAGEQEVITKYVLLKQATDLQTSTVVQRELDLYLNEYDLDKDIEGIVDVYRKRRDVMIETLREEMPEEVRFSKPAGGLFAWVQLPDHLNARDLLERSLKQMVAFVPGGSCFPNGGHENTMRLNFSNMDEARIREGVRRLGQVIREALAVGAGRL</sequence>
<organism evidence="8 9">
    <name type="scientific">Paenibacillus oceani</name>
    <dbReference type="NCBI Taxonomy" id="2772510"/>
    <lineage>
        <taxon>Bacteria</taxon>
        <taxon>Bacillati</taxon>
        <taxon>Bacillota</taxon>
        <taxon>Bacilli</taxon>
        <taxon>Bacillales</taxon>
        <taxon>Paenibacillaceae</taxon>
        <taxon>Paenibacillus</taxon>
    </lineage>
</organism>
<dbReference type="Gene3D" id="3.90.1150.10">
    <property type="entry name" value="Aspartate Aminotransferase, domain 1"/>
    <property type="match status" value="1"/>
</dbReference>
<dbReference type="SUPFAM" id="SSF53383">
    <property type="entry name" value="PLP-dependent transferases"/>
    <property type="match status" value="1"/>
</dbReference>
<reference evidence="8" key="1">
    <citation type="submission" date="2020-09" db="EMBL/GenBank/DDBJ databases">
        <title>A novel bacterium of genus Paenibacillus, isolated from South China Sea.</title>
        <authorList>
            <person name="Huang H."/>
            <person name="Mo K."/>
            <person name="Hu Y."/>
        </authorList>
    </citation>
    <scope>NUCLEOTIDE SEQUENCE</scope>
    <source>
        <strain evidence="8">IB182363</strain>
    </source>
</reference>
<proteinExistence type="inferred from homology"/>
<accession>A0A927H3X8</accession>
<dbReference type="Proteomes" id="UP000639396">
    <property type="component" value="Unassembled WGS sequence"/>
</dbReference>
<dbReference type="Gene3D" id="3.40.640.10">
    <property type="entry name" value="Type I PLP-dependent aspartate aminotransferase-like (Major domain)"/>
    <property type="match status" value="1"/>
</dbReference>
<comment type="subunit">
    <text evidence="3">Homodimer.</text>
</comment>
<evidence type="ECO:0000256" key="4">
    <source>
        <dbReference type="ARBA" id="ARBA00022576"/>
    </source>
</evidence>
<keyword evidence="4 8" id="KW-0032">Aminotransferase</keyword>
<dbReference type="GO" id="GO:1901605">
    <property type="term" value="P:alpha-amino acid metabolic process"/>
    <property type="evidence" value="ECO:0007669"/>
    <property type="project" value="TreeGrafter"/>
</dbReference>
<dbReference type="GO" id="GO:0008483">
    <property type="term" value="F:transaminase activity"/>
    <property type="evidence" value="ECO:0007669"/>
    <property type="project" value="UniProtKB-KW"/>
</dbReference>
<comment type="caution">
    <text evidence="8">The sequence shown here is derived from an EMBL/GenBank/DDBJ whole genome shotgun (WGS) entry which is preliminary data.</text>
</comment>
<dbReference type="PANTHER" id="PTHR42790:SF19">
    <property type="entry name" value="KYNURENINE_ALPHA-AMINOADIPATE AMINOTRANSFERASE, MITOCHONDRIAL"/>
    <property type="match status" value="1"/>
</dbReference>
<comment type="similarity">
    <text evidence="2">Belongs to the class-I pyridoxal-phosphate-dependent aminotransferase family.</text>
</comment>
<keyword evidence="9" id="KW-1185">Reference proteome</keyword>
<feature type="domain" description="Aminotransferase class I/classII large" evidence="7">
    <location>
        <begin position="50"/>
        <end position="388"/>
    </location>
</feature>
<evidence type="ECO:0000313" key="8">
    <source>
        <dbReference type="EMBL" id="MBD2866777.1"/>
    </source>
</evidence>
<dbReference type="PANTHER" id="PTHR42790">
    <property type="entry name" value="AMINOTRANSFERASE"/>
    <property type="match status" value="1"/>
</dbReference>
<evidence type="ECO:0000256" key="1">
    <source>
        <dbReference type="ARBA" id="ARBA00001933"/>
    </source>
</evidence>
<name>A0A927H3X8_9BACL</name>
<keyword evidence="5" id="KW-0808">Transferase</keyword>
<keyword evidence="6" id="KW-0663">Pyridoxal phosphate</keyword>
<dbReference type="InterPro" id="IPR004839">
    <property type="entry name" value="Aminotransferase_I/II_large"/>
</dbReference>
<evidence type="ECO:0000256" key="3">
    <source>
        <dbReference type="ARBA" id="ARBA00011738"/>
    </source>
</evidence>
<dbReference type="AlphaFoldDB" id="A0A927H3X8"/>
<dbReference type="InterPro" id="IPR015421">
    <property type="entry name" value="PyrdxlP-dep_Trfase_major"/>
</dbReference>
<dbReference type="EMBL" id="JACXJA010000069">
    <property type="protein sequence ID" value="MBD2866777.1"/>
    <property type="molecule type" value="Genomic_DNA"/>
</dbReference>